<dbReference type="Proteomes" id="UP000799441">
    <property type="component" value="Unassembled WGS sequence"/>
</dbReference>
<evidence type="ECO:0000259" key="1">
    <source>
        <dbReference type="Pfam" id="PF06985"/>
    </source>
</evidence>
<gene>
    <name evidence="2" type="ORF">K431DRAFT_166979</name>
</gene>
<dbReference type="InterPro" id="IPR052895">
    <property type="entry name" value="HetReg/Transcr_Mod"/>
</dbReference>
<dbReference type="Pfam" id="PF06985">
    <property type="entry name" value="HET"/>
    <property type="match status" value="1"/>
</dbReference>
<dbReference type="PANTHER" id="PTHR24148">
    <property type="entry name" value="ANKYRIN REPEAT DOMAIN-CONTAINING PROTEIN 39 HOMOLOG-RELATED"/>
    <property type="match status" value="1"/>
</dbReference>
<dbReference type="InterPro" id="IPR010730">
    <property type="entry name" value="HET"/>
</dbReference>
<keyword evidence="3" id="KW-1185">Reference proteome</keyword>
<reference evidence="2" key="1">
    <citation type="journal article" date="2020" name="Stud. Mycol.">
        <title>101 Dothideomycetes genomes: a test case for predicting lifestyles and emergence of pathogens.</title>
        <authorList>
            <person name="Haridas S."/>
            <person name="Albert R."/>
            <person name="Binder M."/>
            <person name="Bloem J."/>
            <person name="Labutti K."/>
            <person name="Salamov A."/>
            <person name="Andreopoulos B."/>
            <person name="Baker S."/>
            <person name="Barry K."/>
            <person name="Bills G."/>
            <person name="Bluhm B."/>
            <person name="Cannon C."/>
            <person name="Castanera R."/>
            <person name="Culley D."/>
            <person name="Daum C."/>
            <person name="Ezra D."/>
            <person name="Gonzalez J."/>
            <person name="Henrissat B."/>
            <person name="Kuo A."/>
            <person name="Liang C."/>
            <person name="Lipzen A."/>
            <person name="Lutzoni F."/>
            <person name="Magnuson J."/>
            <person name="Mondo S."/>
            <person name="Nolan M."/>
            <person name="Ohm R."/>
            <person name="Pangilinan J."/>
            <person name="Park H.-J."/>
            <person name="Ramirez L."/>
            <person name="Alfaro M."/>
            <person name="Sun H."/>
            <person name="Tritt A."/>
            <person name="Yoshinaga Y."/>
            <person name="Zwiers L.-H."/>
            <person name="Turgeon B."/>
            <person name="Goodwin S."/>
            <person name="Spatafora J."/>
            <person name="Crous P."/>
            <person name="Grigoriev I."/>
        </authorList>
    </citation>
    <scope>NUCLEOTIDE SEQUENCE</scope>
    <source>
        <strain evidence="2">CBS 116435</strain>
    </source>
</reference>
<dbReference type="OrthoDB" id="3548654at2759"/>
<evidence type="ECO:0000313" key="2">
    <source>
        <dbReference type="EMBL" id="KAF2724176.1"/>
    </source>
</evidence>
<name>A0A9P4QFX3_9PEZI</name>
<dbReference type="PANTHER" id="PTHR24148:SF64">
    <property type="entry name" value="HETEROKARYON INCOMPATIBILITY DOMAIN-CONTAINING PROTEIN"/>
    <property type="match status" value="1"/>
</dbReference>
<dbReference type="EMBL" id="MU003773">
    <property type="protein sequence ID" value="KAF2724176.1"/>
    <property type="molecule type" value="Genomic_DNA"/>
</dbReference>
<dbReference type="AlphaFoldDB" id="A0A9P4QFX3"/>
<evidence type="ECO:0000313" key="3">
    <source>
        <dbReference type="Proteomes" id="UP000799441"/>
    </source>
</evidence>
<feature type="domain" description="Heterokaryon incompatibility" evidence="1">
    <location>
        <begin position="101"/>
        <end position="285"/>
    </location>
</feature>
<protein>
    <recommendedName>
        <fullName evidence="1">Heterokaryon incompatibility domain-containing protein</fullName>
    </recommendedName>
</protein>
<comment type="caution">
    <text evidence="2">The sequence shown here is derived from an EMBL/GenBank/DDBJ whole genome shotgun (WGS) entry which is preliminary data.</text>
</comment>
<accession>A0A9P4QFX3</accession>
<sequence>MMFQSGLGTPSWLANFADGFRLGRNLFYLAKYTVQNRDHWLTEWSTDASVEEDDLGWPVYAPLPHPRCTRIFSIRSVDTLADVKIVCKFRVINLEADNIPYTALSYTWGEPEVVGDYALKDDRPKEAKIKLIGEEGSVEYKYISRTLYIALRQVWKRIRHAYVWADQICIDQDDTSERSRQIELMGSIYSQAKGVLAWTGHDSTESPMFEELHTLATESLPAISQHILQHRNIPRAIRKGTLTSDVRFSTIDDGLGNEFSGRLAYAAVRFWSRRRYLSRAWIIQELVLAKNVEFMLENWGLNLHEMVILAAWLGPSSVVDEIMYSFPWRSTHTSGRGFELFQVFGIQIVVHGGGIKHQPFREMLSIVYGAHDSDTFEAACLEWLITLTQCRGCAEPRERLFSLLGMLSALMHKDVSQVLSTDYNTSVEELFQSYARRQLQILPHRTFLSLVCDPKERTLSHVPSWVPDFSRKAATATLLSSSLEFLSAVNSEVGGPLFDASNVQGDMSGSKTLVIEGSQLHLCGYKCGTVTSHSKHVDLCDADLQTTLPVAYSWLAWLFDACYVHGPTYTPGQDTIKAILWVILRGTPNEDQCDEIMQEFIDYITLSTTQALMSQANRPIGTQLLNSLNIMQTWNSPWLPRADDPMLVYAQSMLPVEDPTDTVRWLQCLNSAVTDFAIRTCLPPGFKPENPVRFRELIEMLLSPYCNVENFSQSDIENLEVLSKDTSLENFQKLTLRSQRCDKFRRRLITQPTAVLFTTENGHFGSCTQSTQKGDEIWIVNHARVPFLLRPLGGGCYTLINEAYLHGVMFGEFLTNGLAGEEQELVIV</sequence>
<proteinExistence type="predicted"/>
<dbReference type="Pfam" id="PF26639">
    <property type="entry name" value="Het-6_barrel"/>
    <property type="match status" value="1"/>
</dbReference>
<organism evidence="2 3">
    <name type="scientific">Polychaeton citri CBS 116435</name>
    <dbReference type="NCBI Taxonomy" id="1314669"/>
    <lineage>
        <taxon>Eukaryota</taxon>
        <taxon>Fungi</taxon>
        <taxon>Dikarya</taxon>
        <taxon>Ascomycota</taxon>
        <taxon>Pezizomycotina</taxon>
        <taxon>Dothideomycetes</taxon>
        <taxon>Dothideomycetidae</taxon>
        <taxon>Capnodiales</taxon>
        <taxon>Capnodiaceae</taxon>
        <taxon>Polychaeton</taxon>
    </lineage>
</organism>